<evidence type="ECO:0000313" key="2">
    <source>
        <dbReference type="Proteomes" id="UP001215598"/>
    </source>
</evidence>
<organism evidence="1 2">
    <name type="scientific">Mycena metata</name>
    <dbReference type="NCBI Taxonomy" id="1033252"/>
    <lineage>
        <taxon>Eukaryota</taxon>
        <taxon>Fungi</taxon>
        <taxon>Dikarya</taxon>
        <taxon>Basidiomycota</taxon>
        <taxon>Agaricomycotina</taxon>
        <taxon>Agaricomycetes</taxon>
        <taxon>Agaricomycetidae</taxon>
        <taxon>Agaricales</taxon>
        <taxon>Marasmiineae</taxon>
        <taxon>Mycenaceae</taxon>
        <taxon>Mycena</taxon>
    </lineage>
</organism>
<dbReference type="Proteomes" id="UP001215598">
    <property type="component" value="Unassembled WGS sequence"/>
</dbReference>
<protein>
    <submittedName>
        <fullName evidence="1">Uncharacterized protein</fullName>
    </submittedName>
</protein>
<reference evidence="1" key="1">
    <citation type="submission" date="2023-03" db="EMBL/GenBank/DDBJ databases">
        <title>Massive genome expansion in bonnet fungi (Mycena s.s.) driven by repeated elements and novel gene families across ecological guilds.</title>
        <authorList>
            <consortium name="Lawrence Berkeley National Laboratory"/>
            <person name="Harder C.B."/>
            <person name="Miyauchi S."/>
            <person name="Viragh M."/>
            <person name="Kuo A."/>
            <person name="Thoen E."/>
            <person name="Andreopoulos B."/>
            <person name="Lu D."/>
            <person name="Skrede I."/>
            <person name="Drula E."/>
            <person name="Henrissat B."/>
            <person name="Morin E."/>
            <person name="Kohler A."/>
            <person name="Barry K."/>
            <person name="LaButti K."/>
            <person name="Morin E."/>
            <person name="Salamov A."/>
            <person name="Lipzen A."/>
            <person name="Mereny Z."/>
            <person name="Hegedus B."/>
            <person name="Baldrian P."/>
            <person name="Stursova M."/>
            <person name="Weitz H."/>
            <person name="Taylor A."/>
            <person name="Grigoriev I.V."/>
            <person name="Nagy L.G."/>
            <person name="Martin F."/>
            <person name="Kauserud H."/>
        </authorList>
    </citation>
    <scope>NUCLEOTIDE SEQUENCE</scope>
    <source>
        <strain evidence="1">CBHHK182m</strain>
    </source>
</reference>
<evidence type="ECO:0000313" key="1">
    <source>
        <dbReference type="EMBL" id="KAJ7768985.1"/>
    </source>
</evidence>
<gene>
    <name evidence="1" type="ORF">B0H16DRAFT_1716183</name>
</gene>
<dbReference type="EMBL" id="JARKIB010000019">
    <property type="protein sequence ID" value="KAJ7768985.1"/>
    <property type="molecule type" value="Genomic_DNA"/>
</dbReference>
<accession>A0AAD7NPJ0</accession>
<comment type="caution">
    <text evidence="1">The sequence shown here is derived from an EMBL/GenBank/DDBJ whole genome shotgun (WGS) entry which is preliminary data.</text>
</comment>
<keyword evidence="2" id="KW-1185">Reference proteome</keyword>
<proteinExistence type="predicted"/>
<name>A0AAD7NPJ0_9AGAR</name>
<dbReference type="AlphaFoldDB" id="A0AAD7NPJ0"/>
<sequence>MAPKSWATSEQAAWLHTWMPEVIRRQAEHKLHLFWPSMLEAWVRKWPEHAALGLPLPSDPAARALTANELATVGAAIKERKNKLENWFRYQRNKVNRANGGTTTAASGSTAARIQAMFNFAAPKRRRVHQPVEIFQRRNPQFVTTPSPVNPGTPEAQRKSLKSQRMRLCTRVVTGLWQDVNDEERAAVMAELEKEKAVYVEEELAAETTAERTAAEYRAGIDTLDSAFTDVHKAAYKAAGWVGMMIVGGPNPRAAGEMSLKM</sequence>